<proteinExistence type="predicted"/>
<dbReference type="RefSeq" id="WP_250922111.1">
    <property type="nucleotide sequence ID" value="NZ_JAMQAW010000032.1"/>
</dbReference>
<name>A0ABT0UT68_9ACTN</name>
<keyword evidence="2" id="KW-1185">Reference proteome</keyword>
<evidence type="ECO:0000313" key="2">
    <source>
        <dbReference type="Proteomes" id="UP001431429"/>
    </source>
</evidence>
<evidence type="ECO:0000313" key="1">
    <source>
        <dbReference type="EMBL" id="MCM2391789.1"/>
    </source>
</evidence>
<organism evidence="1 2">
    <name type="scientific">Streptomyces albipurpureus</name>
    <dbReference type="NCBI Taxonomy" id="2897419"/>
    <lineage>
        <taxon>Bacteria</taxon>
        <taxon>Bacillati</taxon>
        <taxon>Actinomycetota</taxon>
        <taxon>Actinomycetes</taxon>
        <taxon>Kitasatosporales</taxon>
        <taxon>Streptomycetaceae</taxon>
        <taxon>Streptomyces</taxon>
    </lineage>
</organism>
<comment type="caution">
    <text evidence="1">The sequence shown here is derived from an EMBL/GenBank/DDBJ whole genome shotgun (WGS) entry which is preliminary data.</text>
</comment>
<gene>
    <name evidence="1" type="ORF">NBG84_26470</name>
</gene>
<sequence>MNGITLFAPDGTAGTETASPGGAFAQERSIAQDRLVEVMAHIWLEPNLADRYRTDARSVLGEFGVSLDIDEQAPMLAAANALGELTIEELTRPAVAQAQLCFCLETESLTGSTSDSEPSDHSFSTAFSAAFSAANGTTLR</sequence>
<accession>A0ABT0UT68</accession>
<dbReference type="Proteomes" id="UP001431429">
    <property type="component" value="Unassembled WGS sequence"/>
</dbReference>
<reference evidence="1" key="1">
    <citation type="submission" date="2022-06" db="EMBL/GenBank/DDBJ databases">
        <title>Genome public.</title>
        <authorList>
            <person name="Sun Q."/>
        </authorList>
    </citation>
    <scope>NUCLEOTIDE SEQUENCE</scope>
    <source>
        <strain evidence="1">CWNU-1</strain>
    </source>
</reference>
<protein>
    <submittedName>
        <fullName evidence="1">TOMM peptide</fullName>
    </submittedName>
</protein>
<dbReference type="EMBL" id="JAMQAW010000032">
    <property type="protein sequence ID" value="MCM2391789.1"/>
    <property type="molecule type" value="Genomic_DNA"/>
</dbReference>